<accession>A0AAV9E2W4</accession>
<gene>
    <name evidence="2" type="ORF">QJS10_CPA10g00126</name>
</gene>
<organism evidence="2 3">
    <name type="scientific">Acorus calamus</name>
    <name type="common">Sweet flag</name>
    <dbReference type="NCBI Taxonomy" id="4465"/>
    <lineage>
        <taxon>Eukaryota</taxon>
        <taxon>Viridiplantae</taxon>
        <taxon>Streptophyta</taxon>
        <taxon>Embryophyta</taxon>
        <taxon>Tracheophyta</taxon>
        <taxon>Spermatophyta</taxon>
        <taxon>Magnoliopsida</taxon>
        <taxon>Liliopsida</taxon>
        <taxon>Acoraceae</taxon>
        <taxon>Acorus</taxon>
    </lineage>
</organism>
<dbReference type="Proteomes" id="UP001180020">
    <property type="component" value="Unassembled WGS sequence"/>
</dbReference>
<dbReference type="AlphaFoldDB" id="A0AAV9E2W4"/>
<dbReference type="PANTHER" id="PTHR33984">
    <property type="entry name" value="OS02G0717600 PROTEIN"/>
    <property type="match status" value="1"/>
</dbReference>
<evidence type="ECO:0000313" key="3">
    <source>
        <dbReference type="Proteomes" id="UP001180020"/>
    </source>
</evidence>
<evidence type="ECO:0000313" key="2">
    <source>
        <dbReference type="EMBL" id="KAK1306382.1"/>
    </source>
</evidence>
<protein>
    <submittedName>
        <fullName evidence="2">Uncharacterized protein</fullName>
    </submittedName>
</protein>
<feature type="region of interest" description="Disordered" evidence="1">
    <location>
        <begin position="425"/>
        <end position="448"/>
    </location>
</feature>
<evidence type="ECO:0000256" key="1">
    <source>
        <dbReference type="SAM" id="MobiDB-lite"/>
    </source>
</evidence>
<name>A0AAV9E2W4_ACOCL</name>
<sequence>MNLVEYSRIRSISDTNHANGAITAVRSSRIAAEGGLPVVAIECLRGGGDDRLLRTGDIVEEIKIRGSAAVRAPFKGGKGGVQKVLHGSFTRGETSITVRARRGRGREAAEMQAYVVPDEAGGRRSYVLRAIRYPNYAVGFVDRYESECFALEGSRSKRVVCALSKAQIQDGYIPYAWERKMKESLPVSNSSCFISILFLPKASDRVATQYNDPEDTLARANAWLSSSHASGVPIAFMNLQTEALLTKISGDTASSTVSTGSLSDLSNLANTSLYGFEDYHGVDIGVVRAVRLWFAPLGGEISVEIKLLESDTKLGFAISRTEEGFIYISSVMDDDDDRVASSRSGLRELYQEAEMASKLLVVSRLSNEKVLPWLVSSTGAIRCFDTVSLSQKLSLHRHALCPITIHFLMWDRPIAAAASSPSFGEMSVAAPQNNKPSSPPPSVGAVSPANLDQEDMLELRLDRDTAGDASFRFHDFALPNNWV</sequence>
<keyword evidence="3" id="KW-1185">Reference proteome</keyword>
<proteinExistence type="predicted"/>
<dbReference type="PANTHER" id="PTHR33984:SF2">
    <property type="entry name" value="OS02G0717600 PROTEIN"/>
    <property type="match status" value="1"/>
</dbReference>
<reference evidence="2" key="1">
    <citation type="journal article" date="2023" name="Nat. Commun.">
        <title>Diploid and tetraploid genomes of Acorus and the evolution of monocots.</title>
        <authorList>
            <person name="Ma L."/>
            <person name="Liu K.W."/>
            <person name="Li Z."/>
            <person name="Hsiao Y.Y."/>
            <person name="Qi Y."/>
            <person name="Fu T."/>
            <person name="Tang G.D."/>
            <person name="Zhang D."/>
            <person name="Sun W.H."/>
            <person name="Liu D.K."/>
            <person name="Li Y."/>
            <person name="Chen G.Z."/>
            <person name="Liu X.D."/>
            <person name="Liao X.Y."/>
            <person name="Jiang Y.T."/>
            <person name="Yu X."/>
            <person name="Hao Y."/>
            <person name="Huang J."/>
            <person name="Zhao X.W."/>
            <person name="Ke S."/>
            <person name="Chen Y.Y."/>
            <person name="Wu W.L."/>
            <person name="Hsu J.L."/>
            <person name="Lin Y.F."/>
            <person name="Huang M.D."/>
            <person name="Li C.Y."/>
            <person name="Huang L."/>
            <person name="Wang Z.W."/>
            <person name="Zhao X."/>
            <person name="Zhong W.Y."/>
            <person name="Peng D.H."/>
            <person name="Ahmad S."/>
            <person name="Lan S."/>
            <person name="Zhang J.S."/>
            <person name="Tsai W.C."/>
            <person name="Van de Peer Y."/>
            <person name="Liu Z.J."/>
        </authorList>
    </citation>
    <scope>NUCLEOTIDE SEQUENCE</scope>
    <source>
        <strain evidence="2">CP</strain>
    </source>
</reference>
<comment type="caution">
    <text evidence="2">The sequence shown here is derived from an EMBL/GenBank/DDBJ whole genome shotgun (WGS) entry which is preliminary data.</text>
</comment>
<dbReference type="EMBL" id="JAUJYO010000010">
    <property type="protein sequence ID" value="KAK1306382.1"/>
    <property type="molecule type" value="Genomic_DNA"/>
</dbReference>
<reference evidence="2" key="2">
    <citation type="submission" date="2023-06" db="EMBL/GenBank/DDBJ databases">
        <authorList>
            <person name="Ma L."/>
            <person name="Liu K.-W."/>
            <person name="Li Z."/>
            <person name="Hsiao Y.-Y."/>
            <person name="Qi Y."/>
            <person name="Fu T."/>
            <person name="Tang G."/>
            <person name="Zhang D."/>
            <person name="Sun W.-H."/>
            <person name="Liu D.-K."/>
            <person name="Li Y."/>
            <person name="Chen G.-Z."/>
            <person name="Liu X.-D."/>
            <person name="Liao X.-Y."/>
            <person name="Jiang Y.-T."/>
            <person name="Yu X."/>
            <person name="Hao Y."/>
            <person name="Huang J."/>
            <person name="Zhao X.-W."/>
            <person name="Ke S."/>
            <person name="Chen Y.-Y."/>
            <person name="Wu W.-L."/>
            <person name="Hsu J.-L."/>
            <person name="Lin Y.-F."/>
            <person name="Huang M.-D."/>
            <person name="Li C.-Y."/>
            <person name="Huang L."/>
            <person name="Wang Z.-W."/>
            <person name="Zhao X."/>
            <person name="Zhong W.-Y."/>
            <person name="Peng D.-H."/>
            <person name="Ahmad S."/>
            <person name="Lan S."/>
            <person name="Zhang J.-S."/>
            <person name="Tsai W.-C."/>
            <person name="Van De Peer Y."/>
            <person name="Liu Z.-J."/>
        </authorList>
    </citation>
    <scope>NUCLEOTIDE SEQUENCE</scope>
    <source>
        <strain evidence="2">CP</strain>
        <tissue evidence="2">Leaves</tissue>
    </source>
</reference>